<name>A0A6J8BP64_MYTCO</name>
<organism evidence="2 3">
    <name type="scientific">Mytilus coruscus</name>
    <name type="common">Sea mussel</name>
    <dbReference type="NCBI Taxonomy" id="42192"/>
    <lineage>
        <taxon>Eukaryota</taxon>
        <taxon>Metazoa</taxon>
        <taxon>Spiralia</taxon>
        <taxon>Lophotrochozoa</taxon>
        <taxon>Mollusca</taxon>
        <taxon>Bivalvia</taxon>
        <taxon>Autobranchia</taxon>
        <taxon>Pteriomorphia</taxon>
        <taxon>Mytilida</taxon>
        <taxon>Mytiloidea</taxon>
        <taxon>Mytilidae</taxon>
        <taxon>Mytilinae</taxon>
        <taxon>Mytilus</taxon>
    </lineage>
</organism>
<proteinExistence type="predicted"/>
<reference evidence="2 3" key="1">
    <citation type="submission" date="2020-06" db="EMBL/GenBank/DDBJ databases">
        <authorList>
            <person name="Li R."/>
            <person name="Bekaert M."/>
        </authorList>
    </citation>
    <scope>NUCLEOTIDE SEQUENCE [LARGE SCALE GENOMIC DNA]</scope>
    <source>
        <strain evidence="3">wild</strain>
    </source>
</reference>
<dbReference type="EMBL" id="CACVKT020003697">
    <property type="protein sequence ID" value="CAC5385396.1"/>
    <property type="molecule type" value="Genomic_DNA"/>
</dbReference>
<dbReference type="AlphaFoldDB" id="A0A6J8BP64"/>
<dbReference type="Proteomes" id="UP000507470">
    <property type="component" value="Unassembled WGS sequence"/>
</dbReference>
<gene>
    <name evidence="2" type="ORF">MCOR_20944</name>
</gene>
<evidence type="ECO:0000256" key="1">
    <source>
        <dbReference type="SAM" id="MobiDB-lite"/>
    </source>
</evidence>
<protein>
    <submittedName>
        <fullName evidence="2">Uncharacterized protein</fullName>
    </submittedName>
</protein>
<sequence>MTKVSCRNPEGVLWITHFQPLNTENSEIGICREDKGNVTSGQQRKKKQNKSTKTLMTETFECEKKQTNNDEIRTHLQRRNPPSANLTNFDYTHQNTVLDTNTGCSRGRGRGRGKKNHQRFEMAGRPFQTLHPDRYQGDNTEYNTSVGWCQGGYGASHFSNSNCVRSFENMD</sequence>
<evidence type="ECO:0000313" key="2">
    <source>
        <dbReference type="EMBL" id="CAC5385396.1"/>
    </source>
</evidence>
<keyword evidence="3" id="KW-1185">Reference proteome</keyword>
<accession>A0A6J8BP64</accession>
<feature type="region of interest" description="Disordered" evidence="1">
    <location>
        <begin position="101"/>
        <end position="124"/>
    </location>
</feature>
<feature type="compositionally biased region" description="Basic residues" evidence="1">
    <location>
        <begin position="107"/>
        <end position="117"/>
    </location>
</feature>
<evidence type="ECO:0000313" key="3">
    <source>
        <dbReference type="Proteomes" id="UP000507470"/>
    </source>
</evidence>